<dbReference type="EMBL" id="GG745333">
    <property type="protein sequence ID" value="KNE58792.1"/>
    <property type="molecule type" value="Genomic_DNA"/>
</dbReference>
<dbReference type="GO" id="GO:0031261">
    <property type="term" value="C:DNA replication preinitiation complex"/>
    <property type="evidence" value="ECO:0007669"/>
    <property type="project" value="UniProtKB-ARBA"/>
</dbReference>
<dbReference type="SMART" id="SM00350">
    <property type="entry name" value="MCM"/>
    <property type="match status" value="1"/>
</dbReference>
<evidence type="ECO:0000256" key="1">
    <source>
        <dbReference type="ARBA" id="ARBA00004123"/>
    </source>
</evidence>
<dbReference type="eggNOG" id="KOG0479">
    <property type="taxonomic scope" value="Eukaryota"/>
</dbReference>
<dbReference type="Pfam" id="PF17855">
    <property type="entry name" value="MCM_lid"/>
    <property type="match status" value="1"/>
</dbReference>
<feature type="compositionally biased region" description="Low complexity" evidence="12">
    <location>
        <begin position="414"/>
        <end position="429"/>
    </location>
</feature>
<dbReference type="PRINTS" id="PR01659">
    <property type="entry name" value="MCMPROTEIN3"/>
</dbReference>
<dbReference type="GO" id="GO:0006271">
    <property type="term" value="P:DNA strand elongation involved in DNA replication"/>
    <property type="evidence" value="ECO:0007669"/>
    <property type="project" value="TreeGrafter"/>
</dbReference>
<evidence type="ECO:0000256" key="8">
    <source>
        <dbReference type="ARBA" id="ARBA00023125"/>
    </source>
</evidence>
<dbReference type="PRINTS" id="PR01657">
    <property type="entry name" value="MCMFAMILY"/>
</dbReference>
<dbReference type="GO" id="GO:0043596">
    <property type="term" value="C:nuclear replication fork"/>
    <property type="evidence" value="ECO:0007669"/>
    <property type="project" value="UniProtKB-ARBA"/>
</dbReference>
<keyword evidence="5 11" id="KW-0378">Hydrolase</keyword>
<evidence type="ECO:0000313" key="14">
    <source>
        <dbReference type="EMBL" id="KNE58792.1"/>
    </source>
</evidence>
<comment type="similarity">
    <text evidence="2 10">Belongs to the MCM family.</text>
</comment>
<dbReference type="GO" id="GO:0003697">
    <property type="term" value="F:single-stranded DNA binding"/>
    <property type="evidence" value="ECO:0007669"/>
    <property type="project" value="TreeGrafter"/>
</dbReference>
<dbReference type="GO" id="GO:0016887">
    <property type="term" value="F:ATP hydrolysis activity"/>
    <property type="evidence" value="ECO:0007669"/>
    <property type="project" value="RHEA"/>
</dbReference>
<dbReference type="InterPro" id="IPR027925">
    <property type="entry name" value="MCM_N"/>
</dbReference>
<reference evidence="15" key="2">
    <citation type="submission" date="2009-11" db="EMBL/GenBank/DDBJ databases">
        <title>The Genome Sequence of Allomyces macrogynus strain ATCC 38327.</title>
        <authorList>
            <consortium name="The Broad Institute Genome Sequencing Platform"/>
            <person name="Russ C."/>
            <person name="Cuomo C."/>
            <person name="Shea T."/>
            <person name="Young S.K."/>
            <person name="Zeng Q."/>
            <person name="Koehrsen M."/>
            <person name="Haas B."/>
            <person name="Borodovsky M."/>
            <person name="Guigo R."/>
            <person name="Alvarado L."/>
            <person name="Berlin A."/>
            <person name="Borenstein D."/>
            <person name="Chen Z."/>
            <person name="Engels R."/>
            <person name="Freedman E."/>
            <person name="Gellesch M."/>
            <person name="Goldberg J."/>
            <person name="Griggs A."/>
            <person name="Gujja S."/>
            <person name="Heiman D."/>
            <person name="Hepburn T."/>
            <person name="Howarth C."/>
            <person name="Jen D."/>
            <person name="Larson L."/>
            <person name="Lewis B."/>
            <person name="Mehta T."/>
            <person name="Park D."/>
            <person name="Pearson M."/>
            <person name="Roberts A."/>
            <person name="Saif S."/>
            <person name="Shenoy N."/>
            <person name="Sisk P."/>
            <person name="Stolte C."/>
            <person name="Sykes S."/>
            <person name="Walk T."/>
            <person name="White J."/>
            <person name="Yandava C."/>
            <person name="Burger G."/>
            <person name="Gray M.W."/>
            <person name="Holland P.W.H."/>
            <person name="King N."/>
            <person name="Lang F.B.F."/>
            <person name="Roger A.J."/>
            <person name="Ruiz-Trillo I."/>
            <person name="Lander E."/>
            <person name="Nusbaum C."/>
        </authorList>
    </citation>
    <scope>NUCLEOTIDE SEQUENCE [LARGE SCALE GENOMIC DNA]</scope>
    <source>
        <strain evidence="15">ATCC 38327</strain>
    </source>
</reference>
<keyword evidence="15" id="KW-1185">Reference proteome</keyword>
<feature type="domain" description="MCM C-terminal AAA(+) ATPase" evidence="13">
    <location>
        <begin position="167"/>
        <end position="373"/>
    </location>
</feature>
<dbReference type="InterPro" id="IPR027417">
    <property type="entry name" value="P-loop_NTPase"/>
</dbReference>
<dbReference type="EC" id="3.6.4.12" evidence="11"/>
<evidence type="ECO:0000256" key="11">
    <source>
        <dbReference type="RuleBase" id="RU368061"/>
    </source>
</evidence>
<dbReference type="GO" id="GO:0005524">
    <property type="term" value="F:ATP binding"/>
    <property type="evidence" value="ECO:0007669"/>
    <property type="project" value="UniProtKB-UniRule"/>
</dbReference>
<evidence type="ECO:0000256" key="10">
    <source>
        <dbReference type="RuleBase" id="RU004070"/>
    </source>
</evidence>
<comment type="subcellular location">
    <subcellularLocation>
        <location evidence="1 11">Nucleus</location>
    </subcellularLocation>
</comment>
<dbReference type="InterPro" id="IPR018525">
    <property type="entry name" value="MCM_CS"/>
</dbReference>
<keyword evidence="9 11" id="KW-0539">Nucleus</keyword>
<proteinExistence type="inferred from homology"/>
<dbReference type="InterPro" id="IPR031327">
    <property type="entry name" value="MCM"/>
</dbReference>
<feature type="region of interest" description="Disordered" evidence="12">
    <location>
        <begin position="413"/>
        <end position="435"/>
    </location>
</feature>
<dbReference type="PANTHER" id="PTHR11630:SF46">
    <property type="entry name" value="DNA REPLICATION LICENSING FACTOR MCM3-RELATED"/>
    <property type="match status" value="1"/>
</dbReference>
<feature type="region of interest" description="Disordered" evidence="12">
    <location>
        <begin position="542"/>
        <end position="617"/>
    </location>
</feature>
<protein>
    <recommendedName>
        <fullName evidence="11">DNA replication licensing factor MCM3</fullName>
        <ecNumber evidence="11">3.6.4.12</ecNumber>
    </recommendedName>
</protein>
<dbReference type="OrthoDB" id="1882346at2759"/>
<feature type="compositionally biased region" description="Polar residues" evidence="12">
    <location>
        <begin position="588"/>
        <end position="616"/>
    </location>
</feature>
<dbReference type="AlphaFoldDB" id="A0A0L0S8I3"/>
<keyword evidence="7 10" id="KW-0067">ATP-binding</keyword>
<reference evidence="14 15" key="1">
    <citation type="submission" date="2009-11" db="EMBL/GenBank/DDBJ databases">
        <title>Annotation of Allomyces macrogynus ATCC 38327.</title>
        <authorList>
            <consortium name="The Broad Institute Genome Sequencing Platform"/>
            <person name="Russ C."/>
            <person name="Cuomo C."/>
            <person name="Burger G."/>
            <person name="Gray M.W."/>
            <person name="Holland P.W.H."/>
            <person name="King N."/>
            <person name="Lang F.B.F."/>
            <person name="Roger A.J."/>
            <person name="Ruiz-Trillo I."/>
            <person name="Young S.K."/>
            <person name="Zeng Q."/>
            <person name="Gargeya S."/>
            <person name="Fitzgerald M."/>
            <person name="Haas B."/>
            <person name="Abouelleil A."/>
            <person name="Alvarado L."/>
            <person name="Arachchi H.M."/>
            <person name="Berlin A."/>
            <person name="Chapman S.B."/>
            <person name="Gearin G."/>
            <person name="Goldberg J."/>
            <person name="Griggs A."/>
            <person name="Gujja S."/>
            <person name="Hansen M."/>
            <person name="Heiman D."/>
            <person name="Howarth C."/>
            <person name="Larimer J."/>
            <person name="Lui A."/>
            <person name="MacDonald P.J.P."/>
            <person name="McCowen C."/>
            <person name="Montmayeur A."/>
            <person name="Murphy C."/>
            <person name="Neiman D."/>
            <person name="Pearson M."/>
            <person name="Priest M."/>
            <person name="Roberts A."/>
            <person name="Saif S."/>
            <person name="Shea T."/>
            <person name="Sisk P."/>
            <person name="Stolte C."/>
            <person name="Sykes S."/>
            <person name="Wortman J."/>
            <person name="Nusbaum C."/>
            <person name="Birren B."/>
        </authorList>
    </citation>
    <scope>NUCLEOTIDE SEQUENCE [LARGE SCALE GENOMIC DNA]</scope>
    <source>
        <strain evidence="14 15">ATCC 38327</strain>
    </source>
</reference>
<dbReference type="SUPFAM" id="SSF52540">
    <property type="entry name" value="P-loop containing nucleoside triphosphate hydrolases"/>
    <property type="match status" value="1"/>
</dbReference>
<organism evidence="14 15">
    <name type="scientific">Allomyces macrogynus (strain ATCC 38327)</name>
    <name type="common">Allomyces javanicus var. macrogynus</name>
    <dbReference type="NCBI Taxonomy" id="578462"/>
    <lineage>
        <taxon>Eukaryota</taxon>
        <taxon>Fungi</taxon>
        <taxon>Fungi incertae sedis</taxon>
        <taxon>Blastocladiomycota</taxon>
        <taxon>Blastocladiomycetes</taxon>
        <taxon>Blastocladiales</taxon>
        <taxon>Blastocladiaceae</taxon>
        <taxon>Allomyces</taxon>
    </lineage>
</organism>
<dbReference type="SMART" id="SM00382">
    <property type="entry name" value="AAA"/>
    <property type="match status" value="1"/>
</dbReference>
<dbReference type="Pfam" id="PF14551">
    <property type="entry name" value="MCM_N"/>
    <property type="match status" value="1"/>
</dbReference>
<dbReference type="GO" id="GO:1902975">
    <property type="term" value="P:mitotic DNA replication initiation"/>
    <property type="evidence" value="ECO:0007669"/>
    <property type="project" value="TreeGrafter"/>
</dbReference>
<evidence type="ECO:0000256" key="5">
    <source>
        <dbReference type="ARBA" id="ARBA00022801"/>
    </source>
</evidence>
<dbReference type="InterPro" id="IPR008046">
    <property type="entry name" value="Mcm3"/>
</dbReference>
<dbReference type="PROSITE" id="PS50051">
    <property type="entry name" value="MCM_2"/>
    <property type="match status" value="1"/>
</dbReference>
<accession>A0A0L0S8I3</accession>
<evidence type="ECO:0000256" key="6">
    <source>
        <dbReference type="ARBA" id="ARBA00022806"/>
    </source>
</evidence>
<dbReference type="PROSITE" id="PS00847">
    <property type="entry name" value="MCM_1"/>
    <property type="match status" value="1"/>
</dbReference>
<dbReference type="STRING" id="578462.A0A0L0S8I3"/>
<dbReference type="PANTHER" id="PTHR11630">
    <property type="entry name" value="DNA REPLICATION LICENSING FACTOR MCM FAMILY MEMBER"/>
    <property type="match status" value="1"/>
</dbReference>
<keyword evidence="8 10" id="KW-0238">DNA-binding</keyword>
<evidence type="ECO:0000256" key="2">
    <source>
        <dbReference type="ARBA" id="ARBA00008010"/>
    </source>
</evidence>
<dbReference type="InterPro" id="IPR041562">
    <property type="entry name" value="MCM_lid"/>
</dbReference>
<dbReference type="GO" id="GO:0005656">
    <property type="term" value="C:nuclear pre-replicative complex"/>
    <property type="evidence" value="ECO:0007669"/>
    <property type="project" value="UniProtKB-ARBA"/>
</dbReference>
<gene>
    <name evidence="14" type="ORF">AMAG_04343</name>
</gene>
<dbReference type="Gene3D" id="3.40.50.300">
    <property type="entry name" value="P-loop containing nucleotide triphosphate hydrolases"/>
    <property type="match status" value="1"/>
</dbReference>
<evidence type="ECO:0000313" key="15">
    <source>
        <dbReference type="Proteomes" id="UP000054350"/>
    </source>
</evidence>
<sequence>MATPAALDPPRPAAAGLTFEGVQDAFNDRVIQFTNYLDRDFKENDDHARIKDMVKNGRQRLIVEMDDLRSYDRQLAENLLANPMDHLPAFDRALKDVVLANYHPGAARLLQETAYYIGLQGSFGDYHVTPRTLHAGNLGHMVALEGIPTLTDVDLQNIRRLAKRGDIFDLLARSLAPSIYGHEWVKKAVLLQLLGGLEHNLDNGTHIRGDINILLLGDPSTAKSQFLRFVLHIAPLAIATTGRGSSGVGLTAAVTQDRETGERRLEAGAMVLADRGVVCIDEFDKMSDADRVAIHEVMEQQTITIAKAGIHTSLNARCSVIAAANPTYGQYDEHLEPHRNIRLPDSLLSRFDLLFVILDKTDEPTDRHLAGHVLRMHRYLPPGVEEGQPLPATADDQYQFLDDAPKDVPVFEKTQASQPPTASASSTRSMRTRRGANKGEVLSMGFLKKFIHYAKSRIKPTLTPDACETITEAYTRFRNEKANEQNQRRTLPITARTLETLIRLATAHAKTRLSRTVDVDDANAAAEILEYALFKEFRRKKRAPANPNKRRKTEADGSGSDSEDEAGDAPAAGGAVPPPSGLVMPSAVGSSQPATQLTNDSQSQQLLTDPPSQTIGLSALLDDDEDDGMDVDQPAPGAVFDPARYAQFKVLLDRVFQETNGQAAAADLPALVNGVSARTGLAYTRAETDMYVASVEEEQGVFVDHNAGIVYRV</sequence>
<evidence type="ECO:0000256" key="7">
    <source>
        <dbReference type="ARBA" id="ARBA00022840"/>
    </source>
</evidence>
<evidence type="ECO:0000256" key="3">
    <source>
        <dbReference type="ARBA" id="ARBA00022705"/>
    </source>
</evidence>
<name>A0A0L0S8I3_ALLM3</name>
<evidence type="ECO:0000256" key="4">
    <source>
        <dbReference type="ARBA" id="ARBA00022741"/>
    </source>
</evidence>
<evidence type="ECO:0000256" key="12">
    <source>
        <dbReference type="SAM" id="MobiDB-lite"/>
    </source>
</evidence>
<dbReference type="InterPro" id="IPR001208">
    <property type="entry name" value="MCM_dom"/>
</dbReference>
<dbReference type="VEuPathDB" id="FungiDB:AMAG_04343"/>
<comment type="function">
    <text evidence="11">Acts as component of the MCM2-7 complex (MCM complex) which is the replicative helicase essential for 'once per cell cycle' DNA replication initiation and elongation in eukaryotic cells. The active ATPase sites in the MCM2-7 ring are formed through the interaction surfaces of two neighboring subunits such that a critical structure of a conserved arginine finger motif is provided in trans relative to the ATP-binding site of the Walker A box of the adjacent subunit. The six ATPase active sites, however, are likely to contribute differentially to the complex helicase activity.</text>
</comment>
<dbReference type="GO" id="GO:0006279">
    <property type="term" value="P:premeiotic DNA replication"/>
    <property type="evidence" value="ECO:0007669"/>
    <property type="project" value="UniProtKB-ARBA"/>
</dbReference>
<dbReference type="Proteomes" id="UP000054350">
    <property type="component" value="Unassembled WGS sequence"/>
</dbReference>
<evidence type="ECO:0000259" key="13">
    <source>
        <dbReference type="PROSITE" id="PS50051"/>
    </source>
</evidence>
<dbReference type="GO" id="GO:0000727">
    <property type="term" value="P:double-strand break repair via break-induced replication"/>
    <property type="evidence" value="ECO:0007669"/>
    <property type="project" value="TreeGrafter"/>
</dbReference>
<dbReference type="InterPro" id="IPR003593">
    <property type="entry name" value="AAA+_ATPase"/>
</dbReference>
<comment type="subunit">
    <text evidence="11">Component of the MCM2-7 complex.</text>
</comment>
<keyword evidence="6 11" id="KW-0347">Helicase</keyword>
<dbReference type="Gene3D" id="3.30.1640.10">
    <property type="entry name" value="mini-chromosome maintenance (MCM) complex, chain A, domain 1"/>
    <property type="match status" value="1"/>
</dbReference>
<comment type="catalytic activity">
    <reaction evidence="11">
        <text>ATP + H2O = ADP + phosphate + H(+)</text>
        <dbReference type="Rhea" id="RHEA:13065"/>
        <dbReference type="ChEBI" id="CHEBI:15377"/>
        <dbReference type="ChEBI" id="CHEBI:15378"/>
        <dbReference type="ChEBI" id="CHEBI:30616"/>
        <dbReference type="ChEBI" id="CHEBI:43474"/>
        <dbReference type="ChEBI" id="CHEBI:456216"/>
        <dbReference type="EC" id="3.6.4.12"/>
    </reaction>
</comment>
<evidence type="ECO:0000256" key="9">
    <source>
        <dbReference type="ARBA" id="ARBA00023242"/>
    </source>
</evidence>
<keyword evidence="3 11" id="KW-0235">DNA replication</keyword>
<dbReference type="GO" id="GO:0017116">
    <property type="term" value="F:single-stranded DNA helicase activity"/>
    <property type="evidence" value="ECO:0007669"/>
    <property type="project" value="TreeGrafter"/>
</dbReference>
<dbReference type="SUPFAM" id="SSF50249">
    <property type="entry name" value="Nucleic acid-binding proteins"/>
    <property type="match status" value="1"/>
</dbReference>
<keyword evidence="4 10" id="KW-0547">Nucleotide-binding</keyword>
<dbReference type="InterPro" id="IPR012340">
    <property type="entry name" value="NA-bd_OB-fold"/>
</dbReference>
<dbReference type="GO" id="GO:0042555">
    <property type="term" value="C:MCM complex"/>
    <property type="evidence" value="ECO:0007669"/>
    <property type="project" value="UniProtKB-UniRule"/>
</dbReference>
<dbReference type="Pfam" id="PF00493">
    <property type="entry name" value="MCM"/>
    <property type="match status" value="1"/>
</dbReference>
<feature type="compositionally biased region" description="Basic residues" evidence="12">
    <location>
        <begin position="542"/>
        <end position="552"/>
    </location>
</feature>